<dbReference type="PROSITE" id="PS50110">
    <property type="entry name" value="RESPONSE_REGULATORY"/>
    <property type="match status" value="1"/>
</dbReference>
<evidence type="ECO:0000313" key="5">
    <source>
        <dbReference type="EMBL" id="AIF98526.1"/>
    </source>
</evidence>
<dbReference type="InterPro" id="IPR058245">
    <property type="entry name" value="NreC/VraR/RcsB-like_REC"/>
</dbReference>
<dbReference type="SMART" id="SM00448">
    <property type="entry name" value="REC"/>
    <property type="match status" value="1"/>
</dbReference>
<evidence type="ECO:0000259" key="4">
    <source>
        <dbReference type="PROSITE" id="PS50110"/>
    </source>
</evidence>
<feature type="modified residue" description="4-aspartylphosphate" evidence="2">
    <location>
        <position position="55"/>
    </location>
</feature>
<protein>
    <submittedName>
        <fullName evidence="5">LuxR family transcriptional regulator</fullName>
    </submittedName>
</protein>
<dbReference type="PANTHER" id="PTHR45566">
    <property type="entry name" value="HTH-TYPE TRANSCRIPTIONAL REGULATOR YHJB-RELATED"/>
    <property type="match status" value="1"/>
</dbReference>
<keyword evidence="1 2" id="KW-0597">Phosphoprotein</keyword>
<dbReference type="RefSeq" id="WP_044058815.1">
    <property type="nucleotide sequence ID" value="NZ_CBCSKJ010000001.1"/>
</dbReference>
<proteinExistence type="predicted"/>
<dbReference type="PRINTS" id="PR00038">
    <property type="entry name" value="HTHLUXR"/>
</dbReference>
<dbReference type="Pfam" id="PF00196">
    <property type="entry name" value="GerE"/>
    <property type="match status" value="1"/>
</dbReference>
<name>A0A075NY68_9ALTE</name>
<evidence type="ECO:0000256" key="1">
    <source>
        <dbReference type="ARBA" id="ARBA00022553"/>
    </source>
</evidence>
<accession>A0A075NY68</accession>
<organism evidence="5 6">
    <name type="scientific">Alteromonas australica</name>
    <dbReference type="NCBI Taxonomy" id="589873"/>
    <lineage>
        <taxon>Bacteria</taxon>
        <taxon>Pseudomonadati</taxon>
        <taxon>Pseudomonadota</taxon>
        <taxon>Gammaproteobacteria</taxon>
        <taxon>Alteromonadales</taxon>
        <taxon>Alteromonadaceae</taxon>
        <taxon>Alteromonas/Salinimonas group</taxon>
        <taxon>Alteromonas</taxon>
    </lineage>
</organism>
<dbReference type="PROSITE" id="PS50043">
    <property type="entry name" value="HTH_LUXR_2"/>
    <property type="match status" value="1"/>
</dbReference>
<dbReference type="PANTHER" id="PTHR45566:SF1">
    <property type="entry name" value="HTH-TYPE TRANSCRIPTIONAL REGULATOR YHJB-RELATED"/>
    <property type="match status" value="1"/>
</dbReference>
<evidence type="ECO:0000256" key="2">
    <source>
        <dbReference type="PROSITE-ProRule" id="PRU00169"/>
    </source>
</evidence>
<gene>
    <name evidence="5" type="ORF">EP13_07395</name>
</gene>
<evidence type="ECO:0000259" key="3">
    <source>
        <dbReference type="PROSITE" id="PS50043"/>
    </source>
</evidence>
<dbReference type="CDD" id="cd06170">
    <property type="entry name" value="LuxR_C_like"/>
    <property type="match status" value="1"/>
</dbReference>
<dbReference type="Proteomes" id="UP000056090">
    <property type="component" value="Chromosome"/>
</dbReference>
<dbReference type="InterPro" id="IPR011006">
    <property type="entry name" value="CheY-like_superfamily"/>
</dbReference>
<dbReference type="CDD" id="cd17535">
    <property type="entry name" value="REC_NarL-like"/>
    <property type="match status" value="1"/>
</dbReference>
<feature type="domain" description="Response regulatory" evidence="4">
    <location>
        <begin position="4"/>
        <end position="120"/>
    </location>
</feature>
<dbReference type="GO" id="GO:0006355">
    <property type="term" value="P:regulation of DNA-templated transcription"/>
    <property type="evidence" value="ECO:0007669"/>
    <property type="project" value="InterPro"/>
</dbReference>
<dbReference type="SUPFAM" id="SSF52172">
    <property type="entry name" value="CheY-like"/>
    <property type="match status" value="1"/>
</dbReference>
<dbReference type="InterPro" id="IPR001789">
    <property type="entry name" value="Sig_transdc_resp-reg_receiver"/>
</dbReference>
<dbReference type="InterPro" id="IPR000792">
    <property type="entry name" value="Tscrpt_reg_LuxR_C"/>
</dbReference>
<evidence type="ECO:0000313" key="6">
    <source>
        <dbReference type="Proteomes" id="UP000056090"/>
    </source>
</evidence>
<dbReference type="KEGG" id="aal:EP13_07395"/>
<dbReference type="AlphaFoldDB" id="A0A075NY68"/>
<sequence length="212" mass="22955">MSVNMLIADDHPLFRAAMCHALGTLPDIQLLEASSYPETLQRLHAHPDVEMVFLDLTMPGTEGLNGLVEIQAQFPDVLVVIITAQESPTIVEKAIALGASGFVPKSASVDCIIDAVETVLEGNTWVPTAALLDNETQTHFCNEFSSKLKLLTPHQLKVLQMVADGLLNKQIAYELAISESTVKQHVSAVLKKLGVINRTKAGIAFKNAMLTN</sequence>
<dbReference type="EMBL" id="CP008849">
    <property type="protein sequence ID" value="AIF98526.1"/>
    <property type="molecule type" value="Genomic_DNA"/>
</dbReference>
<dbReference type="Gene3D" id="3.40.50.2300">
    <property type="match status" value="1"/>
</dbReference>
<dbReference type="SMART" id="SM00421">
    <property type="entry name" value="HTH_LUXR"/>
    <property type="match status" value="1"/>
</dbReference>
<dbReference type="PROSITE" id="PS00622">
    <property type="entry name" value="HTH_LUXR_1"/>
    <property type="match status" value="1"/>
</dbReference>
<keyword evidence="6" id="KW-1185">Reference proteome</keyword>
<feature type="domain" description="HTH luxR-type" evidence="3">
    <location>
        <begin position="144"/>
        <end position="209"/>
    </location>
</feature>
<dbReference type="eggNOG" id="COG2197">
    <property type="taxonomic scope" value="Bacteria"/>
</dbReference>
<dbReference type="InterPro" id="IPR051015">
    <property type="entry name" value="EvgA-like"/>
</dbReference>
<dbReference type="GeneID" id="78254738"/>
<dbReference type="GO" id="GO:0000160">
    <property type="term" value="P:phosphorelay signal transduction system"/>
    <property type="evidence" value="ECO:0007669"/>
    <property type="project" value="InterPro"/>
</dbReference>
<dbReference type="Pfam" id="PF00072">
    <property type="entry name" value="Response_reg"/>
    <property type="match status" value="1"/>
</dbReference>
<reference evidence="5 6" key="1">
    <citation type="submission" date="2014-06" db="EMBL/GenBank/DDBJ databases">
        <title>Genomes of Alteromonas australica, a world apart.</title>
        <authorList>
            <person name="Gonzaga A."/>
            <person name="Lopez-Perez M."/>
            <person name="Rodriguez-Valera F."/>
        </authorList>
    </citation>
    <scope>NUCLEOTIDE SEQUENCE [LARGE SCALE GENOMIC DNA]</scope>
    <source>
        <strain evidence="5 6">H 17</strain>
    </source>
</reference>